<gene>
    <name evidence="2" type="ORF">BHQ10_005538</name>
</gene>
<proteinExistence type="predicted"/>
<name>A0A364L153_TALAM</name>
<dbReference type="OrthoDB" id="4358478at2759"/>
<dbReference type="RefSeq" id="XP_040734042.1">
    <property type="nucleotide sequence ID" value="XM_040878025.1"/>
</dbReference>
<comment type="caution">
    <text evidence="2">The sequence shown here is derived from an EMBL/GenBank/DDBJ whole genome shotgun (WGS) entry which is preliminary data.</text>
</comment>
<organism evidence="2 3">
    <name type="scientific">Talaromyces amestolkiae</name>
    <dbReference type="NCBI Taxonomy" id="1196081"/>
    <lineage>
        <taxon>Eukaryota</taxon>
        <taxon>Fungi</taxon>
        <taxon>Dikarya</taxon>
        <taxon>Ascomycota</taxon>
        <taxon>Pezizomycotina</taxon>
        <taxon>Eurotiomycetes</taxon>
        <taxon>Eurotiomycetidae</taxon>
        <taxon>Eurotiales</taxon>
        <taxon>Trichocomaceae</taxon>
        <taxon>Talaromyces</taxon>
        <taxon>Talaromyces sect. Talaromyces</taxon>
    </lineage>
</organism>
<dbReference type="GeneID" id="63794754"/>
<dbReference type="AlphaFoldDB" id="A0A364L153"/>
<evidence type="ECO:0000313" key="2">
    <source>
        <dbReference type="EMBL" id="RAO69526.1"/>
    </source>
</evidence>
<dbReference type="Proteomes" id="UP000249363">
    <property type="component" value="Unassembled WGS sequence"/>
</dbReference>
<feature type="region of interest" description="Disordered" evidence="1">
    <location>
        <begin position="172"/>
        <end position="248"/>
    </location>
</feature>
<protein>
    <submittedName>
        <fullName evidence="2">Uncharacterized protein</fullName>
    </submittedName>
</protein>
<feature type="compositionally biased region" description="Basic and acidic residues" evidence="1">
    <location>
        <begin position="25"/>
        <end position="37"/>
    </location>
</feature>
<accession>A0A364L153</accession>
<feature type="region of interest" description="Disordered" evidence="1">
    <location>
        <begin position="1"/>
        <end position="45"/>
    </location>
</feature>
<evidence type="ECO:0000256" key="1">
    <source>
        <dbReference type="SAM" id="MobiDB-lite"/>
    </source>
</evidence>
<feature type="compositionally biased region" description="Basic residues" evidence="1">
    <location>
        <begin position="1"/>
        <end position="12"/>
    </location>
</feature>
<feature type="compositionally biased region" description="Acidic residues" evidence="1">
    <location>
        <begin position="232"/>
        <end position="242"/>
    </location>
</feature>
<keyword evidence="3" id="KW-1185">Reference proteome</keyword>
<feature type="compositionally biased region" description="Basic and acidic residues" evidence="1">
    <location>
        <begin position="172"/>
        <end position="191"/>
    </location>
</feature>
<dbReference type="STRING" id="1196081.A0A364L153"/>
<reference evidence="2 3" key="1">
    <citation type="journal article" date="2017" name="Biotechnol. Biofuels">
        <title>Differential beta-glucosidase expression as a function of carbon source availability in Talaromyces amestolkiae: a genomic and proteomic approach.</title>
        <authorList>
            <person name="de Eugenio L.I."/>
            <person name="Mendez-Liter J.A."/>
            <person name="Nieto-Dominguez M."/>
            <person name="Alonso L."/>
            <person name="Gil-Munoz J."/>
            <person name="Barriuso J."/>
            <person name="Prieto A."/>
            <person name="Martinez M.J."/>
        </authorList>
    </citation>
    <scope>NUCLEOTIDE SEQUENCE [LARGE SCALE GENOMIC DNA]</scope>
    <source>
        <strain evidence="2 3">CIB</strain>
    </source>
</reference>
<evidence type="ECO:0000313" key="3">
    <source>
        <dbReference type="Proteomes" id="UP000249363"/>
    </source>
</evidence>
<sequence>MAGRGEHKRKRLSQATATPKSATKSKKELSSKSETKPKKLSTQLHTKVPGFEIPSKILTLNRLSKAAGITTINNLPQNCLGSGSDVTQKQFVALRIISVQEKFKEIKFLAYWRDWDLDRLSIEATRLVDECPEFQAYLRLISTCTPVRTVEKRSSDWPGSLKPVKVFHEQILRKKNQETTHSEAPLRELRSGSRPTEAIQAANSGRQSAIPDFMQRTPAKKPPEIQPSETNFDSDDSDEASDDSDKTYVDPSEYLVAVKETTPNSALILLLQATCDLVLGVPMEWTLDPTHFRPKFRLGQFNVYTDGALRSTKDESVLSIVEVKREMRENNPEAVRMQEGVEMASWILSERKKNPSLQKLVK</sequence>
<dbReference type="EMBL" id="MIKG01000010">
    <property type="protein sequence ID" value="RAO69526.1"/>
    <property type="molecule type" value="Genomic_DNA"/>
</dbReference>
<feature type="compositionally biased region" description="Low complexity" evidence="1">
    <location>
        <begin position="13"/>
        <end position="22"/>
    </location>
</feature>